<dbReference type="InterPro" id="IPR024992">
    <property type="entry name" value="DUF3891"/>
</dbReference>
<name>A0A9W5TZS6_9BACI</name>
<evidence type="ECO:0000313" key="2">
    <source>
        <dbReference type="Proteomes" id="UP000621492"/>
    </source>
</evidence>
<dbReference type="AlphaFoldDB" id="A0A9W5TZS6"/>
<organism evidence="1 2">
    <name type="scientific">Lentibacillus populi</name>
    <dbReference type="NCBI Taxonomy" id="1827502"/>
    <lineage>
        <taxon>Bacteria</taxon>
        <taxon>Bacillati</taxon>
        <taxon>Bacillota</taxon>
        <taxon>Bacilli</taxon>
        <taxon>Bacillales</taxon>
        <taxon>Bacillaceae</taxon>
        <taxon>Lentibacillus</taxon>
    </lineage>
</organism>
<keyword evidence="2" id="KW-1185">Reference proteome</keyword>
<sequence>MIVRDHSDRYILIEQDNHAHISGKLAANWQEALFQGDRVRKAVEFAIYHHDLGWRLLDKQPFWNDKSNRPYTFLDFPELPKTVFYKHGIDEVEQNDTYAGLLCSRHYTRFLENSTLEEARLFVQHEKRRQQRIKQSLPAFDQASFDFHYGLLQFCDNVSLYICLNEPGAAKEQEHPFFKDGIPIPDSFAFLKQKKAEVAWMNDQTIMMDVFPFNGSVDVMLKQKTVTKESILEKGVIESYQNAPLQQTTIMIEAKEGYITN</sequence>
<dbReference type="Proteomes" id="UP000621492">
    <property type="component" value="Unassembled WGS sequence"/>
</dbReference>
<dbReference type="Pfam" id="PF13030">
    <property type="entry name" value="DUF3891"/>
    <property type="match status" value="1"/>
</dbReference>
<evidence type="ECO:0000313" key="1">
    <source>
        <dbReference type="EMBL" id="GGB52578.1"/>
    </source>
</evidence>
<reference evidence="1" key="1">
    <citation type="journal article" date="2014" name="Int. J. Syst. Evol. Microbiol.">
        <title>Complete genome sequence of Corynebacterium casei LMG S-19264T (=DSM 44701T), isolated from a smear-ripened cheese.</title>
        <authorList>
            <consortium name="US DOE Joint Genome Institute (JGI-PGF)"/>
            <person name="Walter F."/>
            <person name="Albersmeier A."/>
            <person name="Kalinowski J."/>
            <person name="Ruckert C."/>
        </authorList>
    </citation>
    <scope>NUCLEOTIDE SEQUENCE</scope>
    <source>
        <strain evidence="1">CGMCC 1.15454</strain>
    </source>
</reference>
<accession>A0A9W5TZS6</accession>
<proteinExistence type="predicted"/>
<protein>
    <submittedName>
        <fullName evidence="1">Serine hydroxymethyltransferase</fullName>
    </submittedName>
</protein>
<dbReference type="EMBL" id="BMJD01000031">
    <property type="protein sequence ID" value="GGB52578.1"/>
    <property type="molecule type" value="Genomic_DNA"/>
</dbReference>
<gene>
    <name evidence="1" type="ORF">GCM10011409_32710</name>
</gene>
<reference evidence="1" key="2">
    <citation type="submission" date="2020-09" db="EMBL/GenBank/DDBJ databases">
        <authorList>
            <person name="Sun Q."/>
            <person name="Zhou Y."/>
        </authorList>
    </citation>
    <scope>NUCLEOTIDE SEQUENCE</scope>
    <source>
        <strain evidence="1">CGMCC 1.15454</strain>
    </source>
</reference>
<comment type="caution">
    <text evidence="1">The sequence shown here is derived from an EMBL/GenBank/DDBJ whole genome shotgun (WGS) entry which is preliminary data.</text>
</comment>